<sequence length="87" mass="9874">MIIFLGSNQALRSELFRGKAIQRTTEMNSLTHQASIHSGDDNYNVLHQQRGLVMEPTMPLEVMSSILKRMKEGAYKSSPMLFDSDML</sequence>
<keyword evidence="2" id="KW-1185">Reference proteome</keyword>
<proteinExistence type="predicted"/>
<dbReference type="Proteomes" id="UP001062846">
    <property type="component" value="Chromosome 1"/>
</dbReference>
<name>A0ACC0PXD7_RHOML</name>
<evidence type="ECO:0000313" key="2">
    <source>
        <dbReference type="Proteomes" id="UP001062846"/>
    </source>
</evidence>
<reference evidence="1" key="1">
    <citation type="submission" date="2022-02" db="EMBL/GenBank/DDBJ databases">
        <title>Plant Genome Project.</title>
        <authorList>
            <person name="Zhang R.-G."/>
        </authorList>
    </citation>
    <scope>NUCLEOTIDE SEQUENCE</scope>
    <source>
        <strain evidence="1">AT1</strain>
    </source>
</reference>
<evidence type="ECO:0000313" key="1">
    <source>
        <dbReference type="EMBL" id="KAI8570397.1"/>
    </source>
</evidence>
<comment type="caution">
    <text evidence="1">The sequence shown here is derived from an EMBL/GenBank/DDBJ whole genome shotgun (WGS) entry which is preliminary data.</text>
</comment>
<dbReference type="EMBL" id="CM046388">
    <property type="protein sequence ID" value="KAI8570397.1"/>
    <property type="molecule type" value="Genomic_DNA"/>
</dbReference>
<organism evidence="1 2">
    <name type="scientific">Rhododendron molle</name>
    <name type="common">Chinese azalea</name>
    <name type="synonym">Azalea mollis</name>
    <dbReference type="NCBI Taxonomy" id="49168"/>
    <lineage>
        <taxon>Eukaryota</taxon>
        <taxon>Viridiplantae</taxon>
        <taxon>Streptophyta</taxon>
        <taxon>Embryophyta</taxon>
        <taxon>Tracheophyta</taxon>
        <taxon>Spermatophyta</taxon>
        <taxon>Magnoliopsida</taxon>
        <taxon>eudicotyledons</taxon>
        <taxon>Gunneridae</taxon>
        <taxon>Pentapetalae</taxon>
        <taxon>asterids</taxon>
        <taxon>Ericales</taxon>
        <taxon>Ericaceae</taxon>
        <taxon>Ericoideae</taxon>
        <taxon>Rhodoreae</taxon>
        <taxon>Rhododendron</taxon>
    </lineage>
</organism>
<accession>A0ACC0PXD7</accession>
<protein>
    <submittedName>
        <fullName evidence="1">Uncharacterized protein</fullName>
    </submittedName>
</protein>
<gene>
    <name evidence="1" type="ORF">RHMOL_Rhmol01G0030900</name>
</gene>